<dbReference type="EMBL" id="RKLU01000002">
    <property type="protein sequence ID" value="TQQ83125.1"/>
    <property type="molecule type" value="Genomic_DNA"/>
</dbReference>
<accession>A0A8J8PB24</accession>
<feature type="compositionally biased region" description="Basic and acidic residues" evidence="1">
    <location>
        <begin position="81"/>
        <end position="93"/>
    </location>
</feature>
<proteinExistence type="predicted"/>
<feature type="region of interest" description="Disordered" evidence="1">
    <location>
        <begin position="81"/>
        <end position="133"/>
    </location>
</feature>
<sequence>MYEAVDENNNGKLQQVAVTAKKWNEKNGKPVSSFHMVNMAYKYFKQDAPSNASTTEHMHRFFRQLPDYMQSETREPVYQERLDKGMSSKERRQAAGKAYNAQEKLREAKRLQEQGKTEKAKEKYREVYGDNFK</sequence>
<evidence type="ECO:0000256" key="1">
    <source>
        <dbReference type="SAM" id="MobiDB-lite"/>
    </source>
</evidence>
<evidence type="ECO:0000313" key="3">
    <source>
        <dbReference type="Proteomes" id="UP000705823"/>
    </source>
</evidence>
<organism evidence="2 3">
    <name type="scientific">Halonotius terrestris</name>
    <dbReference type="NCBI Taxonomy" id="2487750"/>
    <lineage>
        <taxon>Archaea</taxon>
        <taxon>Methanobacteriati</taxon>
        <taxon>Methanobacteriota</taxon>
        <taxon>Stenosarchaea group</taxon>
        <taxon>Halobacteria</taxon>
        <taxon>Halobacteriales</taxon>
        <taxon>Haloferacaceae</taxon>
        <taxon>Halonotius</taxon>
    </lineage>
</organism>
<feature type="compositionally biased region" description="Basic and acidic residues" evidence="1">
    <location>
        <begin position="103"/>
        <end position="133"/>
    </location>
</feature>
<evidence type="ECO:0000313" key="2">
    <source>
        <dbReference type="EMBL" id="TQQ83125.1"/>
    </source>
</evidence>
<reference evidence="2" key="1">
    <citation type="submission" date="2019-02" db="EMBL/GenBank/DDBJ databases">
        <title>Halonotius sp. a new haloarchaeum isolated from saline soil.</title>
        <authorList>
            <person name="Duran-Viseras A."/>
            <person name="Sanchez-Porro C."/>
            <person name="Ventosa A."/>
        </authorList>
    </citation>
    <scope>NUCLEOTIDE SEQUENCE</scope>
    <source>
        <strain evidence="2">F15B</strain>
    </source>
</reference>
<dbReference type="AlphaFoldDB" id="A0A8J8PB24"/>
<dbReference type="Proteomes" id="UP000705823">
    <property type="component" value="Unassembled WGS sequence"/>
</dbReference>
<protein>
    <submittedName>
        <fullName evidence="2">Uncharacterized protein</fullName>
    </submittedName>
</protein>
<keyword evidence="3" id="KW-1185">Reference proteome</keyword>
<gene>
    <name evidence="2" type="ORF">EGH24_05985</name>
</gene>
<name>A0A8J8PB24_9EURY</name>
<comment type="caution">
    <text evidence="2">The sequence shown here is derived from an EMBL/GenBank/DDBJ whole genome shotgun (WGS) entry which is preliminary data.</text>
</comment>